<accession>A0ABU0L8J7</accession>
<dbReference type="EMBL" id="JAUSVY010000001">
    <property type="protein sequence ID" value="MDQ0503458.1"/>
    <property type="molecule type" value="Genomic_DNA"/>
</dbReference>
<sequence>MRDQPAGRGTILLVEDEPFVALLVQQVLEDHGFAVVVATHGRAALEQVERSRPGATWAGSAPLEGSLAAAPDALVLALVDMGLPDMDGGDVVRALRRLLPALPIVIATGYATEEIEAEFARVDGVAVIRKPYDGSTLRTTFQRFGIDLPEE</sequence>
<dbReference type="PROSITE" id="PS50110">
    <property type="entry name" value="RESPONSE_REGULATORY"/>
    <property type="match status" value="1"/>
</dbReference>
<dbReference type="Gene3D" id="3.40.50.2300">
    <property type="match status" value="1"/>
</dbReference>
<keyword evidence="1 2" id="KW-0597">Phosphoprotein</keyword>
<feature type="domain" description="Response regulatory" evidence="3">
    <location>
        <begin position="10"/>
        <end position="145"/>
    </location>
</feature>
<protein>
    <submittedName>
        <fullName evidence="4">CheY-like chemotaxis protein</fullName>
    </submittedName>
</protein>
<keyword evidence="5" id="KW-1185">Reference proteome</keyword>
<dbReference type="PANTHER" id="PTHR44591:SF21">
    <property type="entry name" value="TWO-COMPONENT RESPONSE REGULATOR"/>
    <property type="match status" value="1"/>
</dbReference>
<dbReference type="InterPro" id="IPR011006">
    <property type="entry name" value="CheY-like_superfamily"/>
</dbReference>
<name>A0ABU0L8J7_XANAG</name>
<evidence type="ECO:0000313" key="4">
    <source>
        <dbReference type="EMBL" id="MDQ0503458.1"/>
    </source>
</evidence>
<dbReference type="InterPro" id="IPR001789">
    <property type="entry name" value="Sig_transdc_resp-reg_receiver"/>
</dbReference>
<gene>
    <name evidence="4" type="ORF">QOZ94_000228</name>
</gene>
<reference evidence="4 5" key="1">
    <citation type="submission" date="2023-07" db="EMBL/GenBank/DDBJ databases">
        <title>Genomic Encyclopedia of Type Strains, Phase IV (KMG-IV): sequencing the most valuable type-strain genomes for metagenomic binning, comparative biology and taxonomic classification.</title>
        <authorList>
            <person name="Goeker M."/>
        </authorList>
    </citation>
    <scope>NUCLEOTIDE SEQUENCE [LARGE SCALE GENOMIC DNA]</scope>
    <source>
        <strain evidence="4 5">DSM 3770</strain>
    </source>
</reference>
<dbReference type="SMART" id="SM00448">
    <property type="entry name" value="REC"/>
    <property type="match status" value="1"/>
</dbReference>
<dbReference type="Proteomes" id="UP001241747">
    <property type="component" value="Unassembled WGS sequence"/>
</dbReference>
<dbReference type="SUPFAM" id="SSF52172">
    <property type="entry name" value="CheY-like"/>
    <property type="match status" value="1"/>
</dbReference>
<evidence type="ECO:0000256" key="1">
    <source>
        <dbReference type="ARBA" id="ARBA00022553"/>
    </source>
</evidence>
<comment type="caution">
    <text evidence="4">The sequence shown here is derived from an EMBL/GenBank/DDBJ whole genome shotgun (WGS) entry which is preliminary data.</text>
</comment>
<evidence type="ECO:0000313" key="5">
    <source>
        <dbReference type="Proteomes" id="UP001241747"/>
    </source>
</evidence>
<evidence type="ECO:0000256" key="2">
    <source>
        <dbReference type="PROSITE-ProRule" id="PRU00169"/>
    </source>
</evidence>
<dbReference type="CDD" id="cd00156">
    <property type="entry name" value="REC"/>
    <property type="match status" value="1"/>
</dbReference>
<organism evidence="4 5">
    <name type="scientific">Xanthobacter agilis</name>
    <dbReference type="NCBI Taxonomy" id="47492"/>
    <lineage>
        <taxon>Bacteria</taxon>
        <taxon>Pseudomonadati</taxon>
        <taxon>Pseudomonadota</taxon>
        <taxon>Alphaproteobacteria</taxon>
        <taxon>Hyphomicrobiales</taxon>
        <taxon>Xanthobacteraceae</taxon>
        <taxon>Xanthobacter</taxon>
    </lineage>
</organism>
<dbReference type="Pfam" id="PF00072">
    <property type="entry name" value="Response_reg"/>
    <property type="match status" value="1"/>
</dbReference>
<dbReference type="InterPro" id="IPR050595">
    <property type="entry name" value="Bact_response_regulator"/>
</dbReference>
<feature type="modified residue" description="4-aspartylphosphate" evidence="2">
    <location>
        <position position="80"/>
    </location>
</feature>
<dbReference type="PANTHER" id="PTHR44591">
    <property type="entry name" value="STRESS RESPONSE REGULATOR PROTEIN 1"/>
    <property type="match status" value="1"/>
</dbReference>
<proteinExistence type="predicted"/>
<dbReference type="RefSeq" id="WP_237344220.1">
    <property type="nucleotide sequence ID" value="NZ_JABWGX010000003.1"/>
</dbReference>
<evidence type="ECO:0000259" key="3">
    <source>
        <dbReference type="PROSITE" id="PS50110"/>
    </source>
</evidence>